<dbReference type="SMART" id="SM00471">
    <property type="entry name" value="HDc"/>
    <property type="match status" value="1"/>
</dbReference>
<evidence type="ECO:0000256" key="2">
    <source>
        <dbReference type="SAM" id="MobiDB-lite"/>
    </source>
</evidence>
<reference evidence="4 5" key="1">
    <citation type="submission" date="2019-01" db="EMBL/GenBank/DDBJ databases">
        <title>Genome sequencing of strain FW100M-8.</title>
        <authorList>
            <person name="Heo J."/>
            <person name="Kim S.-J."/>
            <person name="Kim J.-S."/>
            <person name="Hong S.-B."/>
            <person name="Kwon S.-W."/>
        </authorList>
    </citation>
    <scope>NUCLEOTIDE SEQUENCE [LARGE SCALE GENOMIC DNA]</scope>
    <source>
        <strain evidence="4 5">FW100M-8</strain>
    </source>
</reference>
<dbReference type="RefSeq" id="WP_129188151.1">
    <property type="nucleotide sequence ID" value="NZ_CP035491.1"/>
</dbReference>
<feature type="region of interest" description="Disordered" evidence="2">
    <location>
        <begin position="449"/>
        <end position="477"/>
    </location>
</feature>
<keyword evidence="1 4" id="KW-0378">Hydrolase</keyword>
<gene>
    <name evidence="4" type="primary">dgt</name>
    <name evidence="4" type="ORF">ET445_01375</name>
</gene>
<dbReference type="SUPFAM" id="SSF109604">
    <property type="entry name" value="HD-domain/PDEase-like"/>
    <property type="match status" value="1"/>
</dbReference>
<protein>
    <submittedName>
        <fullName evidence="4">DNTP triphosphohydrolase</fullName>
    </submittedName>
</protein>
<dbReference type="InterPro" id="IPR050135">
    <property type="entry name" value="dGTPase-like"/>
</dbReference>
<dbReference type="InterPro" id="IPR003607">
    <property type="entry name" value="HD/PDEase_dom"/>
</dbReference>
<feature type="domain" description="HD/PDEase" evidence="3">
    <location>
        <begin position="57"/>
        <end position="252"/>
    </location>
</feature>
<evidence type="ECO:0000256" key="1">
    <source>
        <dbReference type="ARBA" id="ARBA00022801"/>
    </source>
</evidence>
<evidence type="ECO:0000313" key="4">
    <source>
        <dbReference type="EMBL" id="QAY72189.1"/>
    </source>
</evidence>
<dbReference type="NCBIfam" id="TIGR01353">
    <property type="entry name" value="dGTP_triPase"/>
    <property type="match status" value="1"/>
</dbReference>
<dbReference type="InterPro" id="IPR006261">
    <property type="entry name" value="dGTPase"/>
</dbReference>
<dbReference type="AlphaFoldDB" id="A0A4P6FCV8"/>
<dbReference type="GO" id="GO:0006203">
    <property type="term" value="P:dGTP catabolic process"/>
    <property type="evidence" value="ECO:0007669"/>
    <property type="project" value="TreeGrafter"/>
</dbReference>
<accession>A0A4P6FCV8</accession>
<dbReference type="GO" id="GO:0008832">
    <property type="term" value="F:dGTPase activity"/>
    <property type="evidence" value="ECO:0007669"/>
    <property type="project" value="TreeGrafter"/>
</dbReference>
<dbReference type="EMBL" id="CP035491">
    <property type="protein sequence ID" value="QAY72189.1"/>
    <property type="molecule type" value="Genomic_DNA"/>
</dbReference>
<dbReference type="Gene3D" id="1.10.3210.10">
    <property type="entry name" value="Hypothetical protein af1432"/>
    <property type="match status" value="1"/>
</dbReference>
<dbReference type="PANTHER" id="PTHR11373:SF32">
    <property type="entry name" value="DEOXYGUANOSINETRIPHOSPHATE TRIPHOSPHOHYDROLASE"/>
    <property type="match status" value="1"/>
</dbReference>
<dbReference type="InterPro" id="IPR006674">
    <property type="entry name" value="HD_domain"/>
</dbReference>
<dbReference type="PANTHER" id="PTHR11373">
    <property type="entry name" value="DEOXYNUCLEOSIDE TRIPHOSPHATE TRIPHOSPHOHYDROLASE"/>
    <property type="match status" value="1"/>
</dbReference>
<proteinExistence type="predicted"/>
<dbReference type="Proteomes" id="UP000291259">
    <property type="component" value="Chromosome"/>
</dbReference>
<keyword evidence="5" id="KW-1185">Reference proteome</keyword>
<evidence type="ECO:0000313" key="5">
    <source>
        <dbReference type="Proteomes" id="UP000291259"/>
    </source>
</evidence>
<dbReference type="OrthoDB" id="9803619at2"/>
<dbReference type="Pfam" id="PF01966">
    <property type="entry name" value="HD"/>
    <property type="match status" value="1"/>
</dbReference>
<evidence type="ECO:0000259" key="3">
    <source>
        <dbReference type="SMART" id="SM00471"/>
    </source>
</evidence>
<name>A0A4P6FCV8_9MICO</name>
<sequence>MPAERGSRRFAEPRASFEVTGEHSQFRLDLERIRFSPYFSRLSAVTQVIAQPGAGPLIHNRLTHSIKVTAVARAIAVGFADVSSPAHALALRHGCDAVVVQAAASAHDLGHPPFGHLGERVLDRLARETLGLADGFEGNAQTYRIITALDVSEAAPVGLNLTSAVRAGVAKYPWTRHVDTAVFGDGPLPRGLRRADDGSVEAPKFSAYDLDAADLDAARGGLAPFEQSLECSVMDLADDIAYSIHDVDDFYRAGLLSQGAVAREFRGWIEDSGGLRLLGDDTLALRTAPPGAALESLRRKLHRSDPWIASEDAFAAAVDVVADDLVDGLLATPFDGSIASERALSSFTNRWIGHLQTSVVPAPEGVVRSGLVSLDRQAWHEVEILKFVHRHFILDRADIAMYQRGLSRVLTRAVKGLTAWITDDVDRYRVPVRLRELVELATEGYERLSSDASDGRLPSGAPAPRHPPSTVSASGAA</sequence>
<dbReference type="KEGG" id="agf:ET445_01375"/>
<organism evidence="4 5">
    <name type="scientific">Agromyces protaetiae</name>
    <dbReference type="NCBI Taxonomy" id="2509455"/>
    <lineage>
        <taxon>Bacteria</taxon>
        <taxon>Bacillati</taxon>
        <taxon>Actinomycetota</taxon>
        <taxon>Actinomycetes</taxon>
        <taxon>Micrococcales</taxon>
        <taxon>Microbacteriaceae</taxon>
        <taxon>Agromyces</taxon>
    </lineage>
</organism>